<evidence type="ECO:0000256" key="1">
    <source>
        <dbReference type="SAM" id="MobiDB-lite"/>
    </source>
</evidence>
<feature type="compositionally biased region" description="Low complexity" evidence="1">
    <location>
        <begin position="162"/>
        <end position="175"/>
    </location>
</feature>
<feature type="region of interest" description="Disordered" evidence="1">
    <location>
        <begin position="149"/>
        <end position="175"/>
    </location>
</feature>
<dbReference type="VEuPathDB" id="VectorBase:PPAPM1_007034"/>
<dbReference type="VEuPathDB" id="VectorBase:PPAI010118"/>
<dbReference type="AlphaFoldDB" id="A0A1B0EY67"/>
<evidence type="ECO:0000313" key="3">
    <source>
        <dbReference type="Proteomes" id="UP000092462"/>
    </source>
</evidence>
<organism evidence="2 3">
    <name type="scientific">Phlebotomus papatasi</name>
    <name type="common">Sandfly</name>
    <dbReference type="NCBI Taxonomy" id="29031"/>
    <lineage>
        <taxon>Eukaryota</taxon>
        <taxon>Metazoa</taxon>
        <taxon>Ecdysozoa</taxon>
        <taxon>Arthropoda</taxon>
        <taxon>Hexapoda</taxon>
        <taxon>Insecta</taxon>
        <taxon>Pterygota</taxon>
        <taxon>Neoptera</taxon>
        <taxon>Endopterygota</taxon>
        <taxon>Diptera</taxon>
        <taxon>Nematocera</taxon>
        <taxon>Psychodoidea</taxon>
        <taxon>Psychodidae</taxon>
        <taxon>Phlebotomus</taxon>
        <taxon>Phlebotomus</taxon>
    </lineage>
</organism>
<feature type="compositionally biased region" description="Polar residues" evidence="1">
    <location>
        <begin position="149"/>
        <end position="161"/>
    </location>
</feature>
<dbReference type="EMBL" id="AJVK01007737">
    <property type="status" value="NOT_ANNOTATED_CDS"/>
    <property type="molecule type" value="Genomic_DNA"/>
</dbReference>
<dbReference type="Proteomes" id="UP000092462">
    <property type="component" value="Unassembled WGS sequence"/>
</dbReference>
<accession>A0A1B0EY67</accession>
<reference evidence="2" key="1">
    <citation type="submission" date="2022-08" db="UniProtKB">
        <authorList>
            <consortium name="EnsemblMetazoa"/>
        </authorList>
    </citation>
    <scope>IDENTIFICATION</scope>
    <source>
        <strain evidence="2">Israel</strain>
    </source>
</reference>
<evidence type="ECO:0000313" key="2">
    <source>
        <dbReference type="EnsemblMetazoa" id="PPAI010118-PA"/>
    </source>
</evidence>
<name>A0A1B0EY67_PHLPP</name>
<protein>
    <submittedName>
        <fullName evidence="2">Uncharacterized protein</fullName>
    </submittedName>
</protein>
<sequence length="246" mass="26711">MDEIVTEEMYRNHFTAVLRRYRDERIEGSAAVAMPFIEDELLWCPDNDGRMVDISACLQDAVTANTTNQNQEIAGGSCDLSSLDPLCNDSDEILRQLAENPFELDSFFSDFSAVEVKQEENNNDLPVDPNDSPTYLTNCQSASAPTTLPLQTQTNASGNVVSQADSSQSHTQQQHQSILALASAISASSFGSHQTQNGRNSASINRYSIAANPLLAEKLMAPNLNDIDSSLAIGNRAGRPPDVKVS</sequence>
<dbReference type="EnsemblMetazoa" id="PPAI010118-RA">
    <property type="protein sequence ID" value="PPAI010118-PA"/>
    <property type="gene ID" value="PPAI010118"/>
</dbReference>
<keyword evidence="3" id="KW-1185">Reference proteome</keyword>
<proteinExistence type="predicted"/>